<reference evidence="8 9" key="1">
    <citation type="journal article" date="2019" name="Int. J. Syst. Evol. Microbiol.">
        <title>The Global Catalogue of Microorganisms (GCM) 10K type strain sequencing project: providing services to taxonomists for standard genome sequencing and annotation.</title>
        <authorList>
            <consortium name="The Broad Institute Genomics Platform"/>
            <consortium name="The Broad Institute Genome Sequencing Center for Infectious Disease"/>
            <person name="Wu L."/>
            <person name="Ma J."/>
        </authorList>
    </citation>
    <scope>NUCLEOTIDE SEQUENCE [LARGE SCALE GENOMIC DNA]</scope>
    <source>
        <strain evidence="8 9">JCM 12149</strain>
    </source>
</reference>
<keyword evidence="3" id="KW-1003">Cell membrane</keyword>
<feature type="transmembrane region" description="Helical" evidence="7">
    <location>
        <begin position="6"/>
        <end position="24"/>
    </location>
</feature>
<evidence type="ECO:0008006" key="10">
    <source>
        <dbReference type="Google" id="ProtNLM"/>
    </source>
</evidence>
<proteinExistence type="inferred from homology"/>
<keyword evidence="4 7" id="KW-0812">Transmembrane</keyword>
<feature type="transmembrane region" description="Helical" evidence="7">
    <location>
        <begin position="44"/>
        <end position="64"/>
    </location>
</feature>
<dbReference type="PANTHER" id="PTHR33452:SF1">
    <property type="entry name" value="INNER MEMBRANE PROTEIN YPHA-RELATED"/>
    <property type="match status" value="1"/>
</dbReference>
<sequence length="122" mass="13583">MQTMNWIGYAIGYVFFISGVCKLVNSDFQTVFANLGLPFPEKFLFLVAITELACSVLIIGRIYVRQAATALMIIIIGAIYVTKIPVLMNQGVLSFAFEARLDIVMLILLLLLWQHKPGQPSS</sequence>
<accession>A0ABN0Z7P0</accession>
<feature type="transmembrane region" description="Helical" evidence="7">
    <location>
        <begin position="95"/>
        <end position="113"/>
    </location>
</feature>
<evidence type="ECO:0000256" key="2">
    <source>
        <dbReference type="ARBA" id="ARBA00006679"/>
    </source>
</evidence>
<evidence type="ECO:0000256" key="4">
    <source>
        <dbReference type="ARBA" id="ARBA00022692"/>
    </source>
</evidence>
<organism evidence="8 9">
    <name type="scientific">Lentibacillus halophilus</name>
    <dbReference type="NCBI Taxonomy" id="295065"/>
    <lineage>
        <taxon>Bacteria</taxon>
        <taxon>Bacillati</taxon>
        <taxon>Bacillota</taxon>
        <taxon>Bacilli</taxon>
        <taxon>Bacillales</taxon>
        <taxon>Bacillaceae</taxon>
        <taxon>Lentibacillus</taxon>
    </lineage>
</organism>
<name>A0ABN0Z7P0_9BACI</name>
<evidence type="ECO:0000256" key="1">
    <source>
        <dbReference type="ARBA" id="ARBA00004651"/>
    </source>
</evidence>
<dbReference type="PANTHER" id="PTHR33452">
    <property type="entry name" value="OXIDOREDUCTASE CATD-RELATED"/>
    <property type="match status" value="1"/>
</dbReference>
<evidence type="ECO:0000256" key="7">
    <source>
        <dbReference type="SAM" id="Phobius"/>
    </source>
</evidence>
<evidence type="ECO:0000256" key="6">
    <source>
        <dbReference type="ARBA" id="ARBA00023136"/>
    </source>
</evidence>
<gene>
    <name evidence="8" type="ORF">GCM10008983_12480</name>
</gene>
<dbReference type="InterPro" id="IPR051907">
    <property type="entry name" value="DoxX-like_oxidoreductase"/>
</dbReference>
<keyword evidence="5 7" id="KW-1133">Transmembrane helix</keyword>
<keyword evidence="6 7" id="KW-0472">Membrane</keyword>
<dbReference type="Pfam" id="PF07681">
    <property type="entry name" value="DoxX"/>
    <property type="match status" value="1"/>
</dbReference>
<comment type="caution">
    <text evidence="8">The sequence shown here is derived from an EMBL/GenBank/DDBJ whole genome shotgun (WGS) entry which is preliminary data.</text>
</comment>
<evidence type="ECO:0000256" key="5">
    <source>
        <dbReference type="ARBA" id="ARBA00022989"/>
    </source>
</evidence>
<protein>
    <recommendedName>
        <fullName evidence="10">DoxX family protein</fullName>
    </recommendedName>
</protein>
<dbReference type="InterPro" id="IPR032808">
    <property type="entry name" value="DoxX"/>
</dbReference>
<feature type="transmembrane region" description="Helical" evidence="7">
    <location>
        <begin position="70"/>
        <end position="88"/>
    </location>
</feature>
<comment type="subcellular location">
    <subcellularLocation>
        <location evidence="1">Cell membrane</location>
        <topology evidence="1">Multi-pass membrane protein</topology>
    </subcellularLocation>
</comment>
<evidence type="ECO:0000313" key="8">
    <source>
        <dbReference type="EMBL" id="GAA0437220.1"/>
    </source>
</evidence>
<dbReference type="EMBL" id="BAAADM010000032">
    <property type="protein sequence ID" value="GAA0437220.1"/>
    <property type="molecule type" value="Genomic_DNA"/>
</dbReference>
<keyword evidence="9" id="KW-1185">Reference proteome</keyword>
<dbReference type="Proteomes" id="UP001501459">
    <property type="component" value="Unassembled WGS sequence"/>
</dbReference>
<dbReference type="RefSeq" id="WP_343751845.1">
    <property type="nucleotide sequence ID" value="NZ_BAAADM010000032.1"/>
</dbReference>
<evidence type="ECO:0000313" key="9">
    <source>
        <dbReference type="Proteomes" id="UP001501459"/>
    </source>
</evidence>
<comment type="similarity">
    <text evidence="2">Belongs to the DoxX family.</text>
</comment>
<evidence type="ECO:0000256" key="3">
    <source>
        <dbReference type="ARBA" id="ARBA00022475"/>
    </source>
</evidence>